<accession>L0NCU0</accession>
<evidence type="ECO:0000313" key="3">
    <source>
        <dbReference type="Proteomes" id="UP000010792"/>
    </source>
</evidence>
<dbReference type="InterPro" id="IPR003772">
    <property type="entry name" value="YceD"/>
</dbReference>
<organism evidence="2 3">
    <name type="scientific">Pseudorhizobium banfieldiae</name>
    <dbReference type="NCBI Taxonomy" id="1125847"/>
    <lineage>
        <taxon>Bacteria</taxon>
        <taxon>Pseudomonadati</taxon>
        <taxon>Pseudomonadota</taxon>
        <taxon>Alphaproteobacteria</taxon>
        <taxon>Hyphomicrobiales</taxon>
        <taxon>Rhizobiaceae</taxon>
        <taxon>Rhizobium/Agrobacterium group</taxon>
        <taxon>Pseudorhizobium</taxon>
    </lineage>
</organism>
<name>L0NCU0_9HYPH</name>
<keyword evidence="3" id="KW-1185">Reference proteome</keyword>
<gene>
    <name evidence="2" type="ORF">NT26_1209</name>
</gene>
<dbReference type="KEGG" id="rht:NT26_1209"/>
<dbReference type="Proteomes" id="UP000010792">
    <property type="component" value="Chromosome"/>
</dbReference>
<dbReference type="STRING" id="1125847.NT26_1209"/>
<protein>
    <recommendedName>
        <fullName evidence="4">Metal-binding protein</fullName>
    </recommendedName>
</protein>
<proteinExistence type="predicted"/>
<dbReference type="EMBL" id="FO082820">
    <property type="protein sequence ID" value="CCF18933.1"/>
    <property type="molecule type" value="Genomic_DNA"/>
</dbReference>
<evidence type="ECO:0008006" key="4">
    <source>
        <dbReference type="Google" id="ProtNLM"/>
    </source>
</evidence>
<feature type="compositionally biased region" description="Basic and acidic residues" evidence="1">
    <location>
        <begin position="164"/>
        <end position="176"/>
    </location>
</feature>
<dbReference type="RefSeq" id="WP_052637855.1">
    <property type="nucleotide sequence ID" value="NZ_FO082820.1"/>
</dbReference>
<dbReference type="AlphaFoldDB" id="L0NCU0"/>
<evidence type="ECO:0000313" key="2">
    <source>
        <dbReference type="EMBL" id="CCF18933.1"/>
    </source>
</evidence>
<dbReference type="OrthoDB" id="8443793at2"/>
<sequence>MTQEHGRGERPPFSYPVRVGHISANAVSVHVEAAPRELAGLAKLWNVRDVKSLKADLQIARWKKDGVRIKGRVEAAIEQACVVTLEPVVSQIDEAFEQVFVPEGSKLARLVLSDTTEMVLDPEGPDLPETFTGDTIDAGEVVAEVVALAIDPYPRKASVEFSAHIESDASTDERKPSPFAVLKDWKKQD</sequence>
<feature type="region of interest" description="Disordered" evidence="1">
    <location>
        <begin position="164"/>
        <end position="189"/>
    </location>
</feature>
<dbReference type="Pfam" id="PF02620">
    <property type="entry name" value="YceD"/>
    <property type="match status" value="1"/>
</dbReference>
<evidence type="ECO:0000256" key="1">
    <source>
        <dbReference type="SAM" id="MobiDB-lite"/>
    </source>
</evidence>
<reference evidence="2 3" key="1">
    <citation type="journal article" date="2013" name="Genome Biol. Evol.">
        <title>Life in an arsenic-containing gold mine: genome and physiology of the autotrophic arsenite-oxidizing bacterium rhizobium sp. NT-26.</title>
        <authorList>
            <person name="Andres J."/>
            <person name="Arsene-Ploetze F."/>
            <person name="Barbe V."/>
            <person name="Brochier-Armanet C."/>
            <person name="Cleiss-Arnold J."/>
            <person name="Coppee J.Y."/>
            <person name="Dillies M.A."/>
            <person name="Geist"/>
            <person name="L"/>
            <person name="Joublin A."/>
            <person name="Koechler S."/>
            <person name="Lassalle F."/>
            <person name="Marchal M."/>
            <person name="Medigue C."/>
            <person name="Muller D."/>
            <person name="Nesme X."/>
            <person name="Plewniak F."/>
            <person name="Proux C."/>
            <person name="Ramirez-Bahena M.H."/>
            <person name="Schenowitz C."/>
            <person name="Sismeiro O."/>
            <person name="Vallenet D."/>
            <person name="Santini J.M."/>
            <person name="Bertin P.N."/>
        </authorList>
    </citation>
    <scope>NUCLEOTIDE SEQUENCE [LARGE SCALE GENOMIC DNA]</scope>
    <source>
        <strain evidence="2 3">NT-26</strain>
    </source>
</reference>